<reference evidence="2 3" key="1">
    <citation type="journal article" date="2019" name="Int. J. Syst. Evol. Microbiol.">
        <title>The Global Catalogue of Microorganisms (GCM) 10K type strain sequencing project: providing services to taxonomists for standard genome sequencing and annotation.</title>
        <authorList>
            <consortium name="The Broad Institute Genomics Platform"/>
            <consortium name="The Broad Institute Genome Sequencing Center for Infectious Disease"/>
            <person name="Wu L."/>
            <person name="Ma J."/>
        </authorList>
    </citation>
    <scope>NUCLEOTIDE SEQUENCE [LARGE SCALE GENOMIC DNA]</scope>
    <source>
        <strain evidence="2 3">JCM 10977</strain>
    </source>
</reference>
<protein>
    <recommendedName>
        <fullName evidence="4">PASTA domain-containing protein</fullName>
    </recommendedName>
</protein>
<comment type="caution">
    <text evidence="2">The sequence shown here is derived from an EMBL/GenBank/DDBJ whole genome shotgun (WGS) entry which is preliminary data.</text>
</comment>
<gene>
    <name evidence="2" type="ORF">GCM10009554_27370</name>
</gene>
<accession>A0ABN1Q6U5</accession>
<keyword evidence="1" id="KW-1133">Transmembrane helix</keyword>
<evidence type="ECO:0000313" key="3">
    <source>
        <dbReference type="Proteomes" id="UP001500542"/>
    </source>
</evidence>
<keyword evidence="3" id="KW-1185">Reference proteome</keyword>
<evidence type="ECO:0008006" key="4">
    <source>
        <dbReference type="Google" id="ProtNLM"/>
    </source>
</evidence>
<feature type="transmembrane region" description="Helical" evidence="1">
    <location>
        <begin position="34"/>
        <end position="53"/>
    </location>
</feature>
<organism evidence="2 3">
    <name type="scientific">Kribbella koreensis</name>
    <dbReference type="NCBI Taxonomy" id="57909"/>
    <lineage>
        <taxon>Bacteria</taxon>
        <taxon>Bacillati</taxon>
        <taxon>Actinomycetota</taxon>
        <taxon>Actinomycetes</taxon>
        <taxon>Propionibacteriales</taxon>
        <taxon>Kribbellaceae</taxon>
        <taxon>Kribbella</taxon>
    </lineage>
</organism>
<dbReference type="EMBL" id="BAAAHK010000006">
    <property type="protein sequence ID" value="GAA0938404.1"/>
    <property type="molecule type" value="Genomic_DNA"/>
</dbReference>
<keyword evidence="1" id="KW-0812">Transmembrane</keyword>
<feature type="transmembrane region" description="Helical" evidence="1">
    <location>
        <begin position="60"/>
        <end position="81"/>
    </location>
</feature>
<sequence>MSPNARAAIAAVACVVIALVAALAVDSRLDRHWIIRGVTLLVALACAAILAADNARKARLIIGLVGLVMFGVVFPATSTTWSQPPEIKFALAVADDAKAAAEKQSASTVTIADVKAAAEARGGAIGTLKTDRSPTIRGADAYPLIIRAKQDQGRPWSCLSFEHGLTAKVRAC</sequence>
<keyword evidence="1" id="KW-0472">Membrane</keyword>
<evidence type="ECO:0000313" key="2">
    <source>
        <dbReference type="EMBL" id="GAA0938404.1"/>
    </source>
</evidence>
<dbReference type="Proteomes" id="UP001500542">
    <property type="component" value="Unassembled WGS sequence"/>
</dbReference>
<name>A0ABN1Q6U5_9ACTN</name>
<proteinExistence type="predicted"/>
<evidence type="ECO:0000256" key="1">
    <source>
        <dbReference type="SAM" id="Phobius"/>
    </source>
</evidence>